<evidence type="ECO:0000313" key="1">
    <source>
        <dbReference type="EMBL" id="KAK2876174.1"/>
    </source>
</evidence>
<name>A0AA88P4X9_9TELE</name>
<proteinExistence type="predicted"/>
<dbReference type="EMBL" id="JAUYZG010000020">
    <property type="protein sequence ID" value="KAK2876174.1"/>
    <property type="molecule type" value="Genomic_DNA"/>
</dbReference>
<comment type="caution">
    <text evidence="1">The sequence shown here is derived from an EMBL/GenBank/DDBJ whole genome shotgun (WGS) entry which is preliminary data.</text>
</comment>
<dbReference type="AlphaFoldDB" id="A0AA88P4X9"/>
<accession>A0AA88P4X9</accession>
<sequence length="114" mass="12893">MADPERWDVWSPATQAVLEAAGPGTAQSFFPAKPRVIFPKREGEREGIGSQSRSSPQEWAALAEFMEKKPFGCCVPGLLLIPNAWQRWEMLRQPCETAHAAGRRRKDEENVKER</sequence>
<dbReference type="Proteomes" id="UP001187343">
    <property type="component" value="Unassembled WGS sequence"/>
</dbReference>
<gene>
    <name evidence="1" type="ORF">Q8A67_020270</name>
</gene>
<evidence type="ECO:0000313" key="2">
    <source>
        <dbReference type="Proteomes" id="UP001187343"/>
    </source>
</evidence>
<keyword evidence="2" id="KW-1185">Reference proteome</keyword>
<organism evidence="1 2">
    <name type="scientific">Cirrhinus molitorella</name>
    <name type="common">mud carp</name>
    <dbReference type="NCBI Taxonomy" id="172907"/>
    <lineage>
        <taxon>Eukaryota</taxon>
        <taxon>Metazoa</taxon>
        <taxon>Chordata</taxon>
        <taxon>Craniata</taxon>
        <taxon>Vertebrata</taxon>
        <taxon>Euteleostomi</taxon>
        <taxon>Actinopterygii</taxon>
        <taxon>Neopterygii</taxon>
        <taxon>Teleostei</taxon>
        <taxon>Ostariophysi</taxon>
        <taxon>Cypriniformes</taxon>
        <taxon>Cyprinidae</taxon>
        <taxon>Labeoninae</taxon>
        <taxon>Labeonini</taxon>
        <taxon>Cirrhinus</taxon>
    </lineage>
</organism>
<reference evidence="1" key="1">
    <citation type="submission" date="2023-08" db="EMBL/GenBank/DDBJ databases">
        <title>Chromosome-level Genome Assembly of mud carp (Cirrhinus molitorella).</title>
        <authorList>
            <person name="Liu H."/>
        </authorList>
    </citation>
    <scope>NUCLEOTIDE SEQUENCE</scope>
    <source>
        <strain evidence="1">Prfri</strain>
        <tissue evidence="1">Muscle</tissue>
    </source>
</reference>
<protein>
    <submittedName>
        <fullName evidence="1">Uncharacterized protein</fullName>
    </submittedName>
</protein>